<gene>
    <name evidence="3" type="ordered locus">bpr_I0500</name>
</gene>
<dbReference type="CDD" id="cd03349">
    <property type="entry name" value="LbH_XAT"/>
    <property type="match status" value="1"/>
</dbReference>
<keyword evidence="4" id="KW-1185">Reference proteome</keyword>
<accession>E0S046</accession>
<evidence type="ECO:0000313" key="3">
    <source>
        <dbReference type="EMBL" id="ADL33247.1"/>
    </source>
</evidence>
<dbReference type="InterPro" id="IPR018357">
    <property type="entry name" value="Hexapep_transf_CS"/>
</dbReference>
<dbReference type="PANTHER" id="PTHR43300">
    <property type="entry name" value="ACETYLTRANSFERASE"/>
    <property type="match status" value="1"/>
</dbReference>
<dbReference type="Proteomes" id="UP000001299">
    <property type="component" value="Chromosome 1"/>
</dbReference>
<evidence type="ECO:0000256" key="1">
    <source>
        <dbReference type="ARBA" id="ARBA00022679"/>
    </source>
</evidence>
<dbReference type="STRING" id="515622.bpr_I0500"/>
<protein>
    <submittedName>
        <fullName evidence="3">Acetyltransferase</fullName>
    </submittedName>
</protein>
<reference evidence="3 4" key="1">
    <citation type="journal article" date="2010" name="PLoS ONE">
        <title>The glycobiome of the rumen bacterium Butyrivibrio proteoclasticus B316(T) highlights adaptation to a polysaccharide-rich environment.</title>
        <authorList>
            <person name="Kelly W.J."/>
            <person name="Leahy S.C."/>
            <person name="Altermann E."/>
            <person name="Yeoman C.J."/>
            <person name="Dunne J.C."/>
            <person name="Kong Z."/>
            <person name="Pacheco D.M."/>
            <person name="Li D."/>
            <person name="Noel S.J."/>
            <person name="Moon C.D."/>
            <person name="Cookson A.L."/>
            <person name="Attwood G.T."/>
        </authorList>
    </citation>
    <scope>NUCLEOTIDE SEQUENCE [LARGE SCALE GENOMIC DNA]</scope>
    <source>
        <strain evidence="4">ATCC 51982 / DSM 14932 / B316</strain>
    </source>
</reference>
<organism evidence="3 4">
    <name type="scientific">Butyrivibrio proteoclasticus (strain ATCC 51982 / DSM 14932 / B316)</name>
    <name type="common">Clostridium proteoclasticum</name>
    <dbReference type="NCBI Taxonomy" id="515622"/>
    <lineage>
        <taxon>Bacteria</taxon>
        <taxon>Bacillati</taxon>
        <taxon>Bacillota</taxon>
        <taxon>Clostridia</taxon>
        <taxon>Lachnospirales</taxon>
        <taxon>Lachnospiraceae</taxon>
        <taxon>Butyrivibrio</taxon>
    </lineage>
</organism>
<dbReference type="KEGG" id="bpb:bpr_I0500"/>
<dbReference type="AlphaFoldDB" id="E0S046"/>
<dbReference type="GO" id="GO:0016740">
    <property type="term" value="F:transferase activity"/>
    <property type="evidence" value="ECO:0007669"/>
    <property type="project" value="UniProtKB-KW"/>
</dbReference>
<dbReference type="Pfam" id="PF00132">
    <property type="entry name" value="Hexapep"/>
    <property type="match status" value="1"/>
</dbReference>
<dbReference type="InterPro" id="IPR001451">
    <property type="entry name" value="Hexapep"/>
</dbReference>
<dbReference type="Gene3D" id="2.160.10.10">
    <property type="entry name" value="Hexapeptide repeat proteins"/>
    <property type="match status" value="1"/>
</dbReference>
<keyword evidence="2" id="KW-0677">Repeat</keyword>
<dbReference type="InterPro" id="IPR050179">
    <property type="entry name" value="Trans_hexapeptide_repeat"/>
</dbReference>
<dbReference type="PROSITE" id="PS00101">
    <property type="entry name" value="HEXAPEP_TRANSFERASES"/>
    <property type="match status" value="1"/>
</dbReference>
<dbReference type="InterPro" id="IPR011004">
    <property type="entry name" value="Trimer_LpxA-like_sf"/>
</dbReference>
<keyword evidence="1 3" id="KW-0808">Transferase</keyword>
<dbReference type="eggNOG" id="COG0110">
    <property type="taxonomic scope" value="Bacteria"/>
</dbReference>
<dbReference type="EMBL" id="CP001810">
    <property type="protein sequence ID" value="ADL33247.1"/>
    <property type="molecule type" value="Genomic_DNA"/>
</dbReference>
<proteinExistence type="predicted"/>
<evidence type="ECO:0000313" key="4">
    <source>
        <dbReference type="Proteomes" id="UP000001299"/>
    </source>
</evidence>
<dbReference type="HOGENOM" id="CLU_820685_0_0_9"/>
<name>E0S046_BUTPB</name>
<dbReference type="SUPFAM" id="SSF51161">
    <property type="entry name" value="Trimeric LpxA-like enzymes"/>
    <property type="match status" value="1"/>
</dbReference>
<sequence>MSGLMITKEMTDNSDYVLLDDHGFPMLYFGMGSYSSELDIRSQAVMTGGGNEVHLVYVGRYTSMGGDIRILCNMDHDYRSVYMGVIPGYADASDPNDYRKKVGQNHRFMKEKGMVIIGNDVWIGNNVTIIADVIIGNGAVIGAGSVVTKDVPPYTIWAGNPARQIKNRFDEDTAQKLQEISWWEFSKERLLEIKEDMQGEPEVFVQKYWNNNWEKSPKQNLQPSYLAFFDIETDYSTFGKILEQFVARFSDGAAKLTLCYYRCESDEEILAASLSEIIDGLCAKRNLSIALCGIEENDDERMIAQADCFILGRDRKNIMRISYAFKHRTRIISGVNEPINWD</sequence>
<evidence type="ECO:0000256" key="2">
    <source>
        <dbReference type="ARBA" id="ARBA00022737"/>
    </source>
</evidence>
<dbReference type="PANTHER" id="PTHR43300:SF11">
    <property type="entry name" value="ACETYLTRANSFERASE RV3034C-RELATED"/>
    <property type="match status" value="1"/>
</dbReference>